<sequence length="78" mass="9101">MFLVVTHWDSCDNTVQLEDRDNFYIHSTSITSTQSRIVITYYFLFDGHFSFSLFPQAGIYTACILPKQLPHIFKSALY</sequence>
<dbReference type="EMBL" id="CM015721">
    <property type="protein sequence ID" value="KAF3694923.1"/>
    <property type="molecule type" value="Genomic_DNA"/>
</dbReference>
<proteinExistence type="predicted"/>
<gene>
    <name evidence="1" type="ORF">EXN66_Car010599</name>
</gene>
<protein>
    <submittedName>
        <fullName evidence="1">Uncharacterized protein</fullName>
    </submittedName>
</protein>
<accession>A0A6G1PXL1</accession>
<reference evidence="2" key="2">
    <citation type="submission" date="2019-02" db="EMBL/GenBank/DDBJ databases">
        <title>Opniocepnalus argus Var Kimnra genome.</title>
        <authorList>
            <person name="Zhou C."/>
            <person name="Xiao S."/>
        </authorList>
    </citation>
    <scope>NUCLEOTIDE SEQUENCE [LARGE SCALE GENOMIC DNA]</scope>
</reference>
<reference evidence="1 2" key="1">
    <citation type="submission" date="2019-02" db="EMBL/GenBank/DDBJ databases">
        <title>Opniocepnalus argus genome.</title>
        <authorList>
            <person name="Zhou C."/>
            <person name="Xiao S."/>
        </authorList>
    </citation>
    <scope>NUCLEOTIDE SEQUENCE [LARGE SCALE GENOMIC DNA]</scope>
    <source>
        <strain evidence="1">OARG1902GOOAL</strain>
        <tissue evidence="1">Muscle</tissue>
    </source>
</reference>
<evidence type="ECO:0000313" key="1">
    <source>
        <dbReference type="EMBL" id="KAF3694923.1"/>
    </source>
</evidence>
<name>A0A6G1PXL1_CHAAH</name>
<evidence type="ECO:0000313" key="2">
    <source>
        <dbReference type="Proteomes" id="UP000503349"/>
    </source>
</evidence>
<keyword evidence="2" id="KW-1185">Reference proteome</keyword>
<dbReference type="Proteomes" id="UP000503349">
    <property type="component" value="Chromosome 10"/>
</dbReference>
<dbReference type="AlphaFoldDB" id="A0A6G1PXL1"/>
<organism evidence="1 2">
    <name type="scientific">Channa argus</name>
    <name type="common">Northern snakehead</name>
    <name type="synonym">Ophicephalus argus</name>
    <dbReference type="NCBI Taxonomy" id="215402"/>
    <lineage>
        <taxon>Eukaryota</taxon>
        <taxon>Metazoa</taxon>
        <taxon>Chordata</taxon>
        <taxon>Craniata</taxon>
        <taxon>Vertebrata</taxon>
        <taxon>Euteleostomi</taxon>
        <taxon>Actinopterygii</taxon>
        <taxon>Neopterygii</taxon>
        <taxon>Teleostei</taxon>
        <taxon>Neoteleostei</taxon>
        <taxon>Acanthomorphata</taxon>
        <taxon>Anabantaria</taxon>
        <taxon>Anabantiformes</taxon>
        <taxon>Channoidei</taxon>
        <taxon>Channidae</taxon>
        <taxon>Channa</taxon>
    </lineage>
</organism>